<reference evidence="4 5" key="1">
    <citation type="journal article" date="2022" name="Gigascience">
        <title>A chromosome-level genome assembly and annotation of the desert horned lizard, Phrynosoma platyrhinos, provides insight into chromosomal rearrangements among reptiles.</title>
        <authorList>
            <person name="Koochekian N."/>
            <person name="Ascanio A."/>
            <person name="Farleigh K."/>
            <person name="Card D.C."/>
            <person name="Schield D.R."/>
            <person name="Castoe T.A."/>
            <person name="Jezkova T."/>
        </authorList>
    </citation>
    <scope>NUCLEOTIDE SEQUENCE [LARGE SCALE GENOMIC DNA]</scope>
    <source>
        <strain evidence="4">NK-2021</strain>
    </source>
</reference>
<dbReference type="PANTHER" id="PTHR45935">
    <property type="entry name" value="PROTEIN ZBED8-RELATED"/>
    <property type="match status" value="1"/>
</dbReference>
<gene>
    <name evidence="4" type="ORF">JD844_013736</name>
</gene>
<dbReference type="InterPro" id="IPR038269">
    <property type="entry name" value="SCAN_sf"/>
</dbReference>
<keyword evidence="1" id="KW-0539">Nucleus</keyword>
<dbReference type="PANTHER" id="PTHR45935:SF15">
    <property type="entry name" value="SCAN BOX DOMAIN-CONTAINING PROTEIN"/>
    <property type="match status" value="1"/>
</dbReference>
<evidence type="ECO:0000313" key="5">
    <source>
        <dbReference type="Proteomes" id="UP000826234"/>
    </source>
</evidence>
<evidence type="ECO:0000313" key="4">
    <source>
        <dbReference type="EMBL" id="KAH0630562.1"/>
    </source>
</evidence>
<proteinExistence type="predicted"/>
<dbReference type="InterPro" id="IPR050916">
    <property type="entry name" value="SCAN-C2H2_zinc_finger"/>
</dbReference>
<evidence type="ECO:0000259" key="3">
    <source>
        <dbReference type="PROSITE" id="PS50804"/>
    </source>
</evidence>
<dbReference type="Proteomes" id="UP000826234">
    <property type="component" value="Unassembled WGS sequence"/>
</dbReference>
<dbReference type="PROSITE" id="PS50804">
    <property type="entry name" value="SCAN_BOX"/>
    <property type="match status" value="1"/>
</dbReference>
<feature type="domain" description="SCAN box" evidence="3">
    <location>
        <begin position="125"/>
        <end position="203"/>
    </location>
</feature>
<protein>
    <recommendedName>
        <fullName evidence="3">SCAN box domain-containing protein</fullName>
    </recommendedName>
</protein>
<dbReference type="SUPFAM" id="SSF47353">
    <property type="entry name" value="Retrovirus capsid dimerization domain-like"/>
    <property type="match status" value="1"/>
</dbReference>
<comment type="caution">
    <text evidence="4">The sequence shown here is derived from an EMBL/GenBank/DDBJ whole genome shotgun (WGS) entry which is preliminary data.</text>
</comment>
<accession>A0ABQ7TM83</accession>
<evidence type="ECO:0000256" key="1">
    <source>
        <dbReference type="ARBA" id="ARBA00023242"/>
    </source>
</evidence>
<dbReference type="Pfam" id="PF02023">
    <property type="entry name" value="SCAN"/>
    <property type="match status" value="1"/>
</dbReference>
<feature type="region of interest" description="Disordered" evidence="2">
    <location>
        <begin position="1"/>
        <end position="23"/>
    </location>
</feature>
<name>A0ABQ7TM83_PHRPL</name>
<sequence>MAEQRPGWGTSQEAKGETGSGMQQHWENQWQEFLKTMQPVHPGEENVIVSEAVPWEDTKAFLVSFEQVAKACRWPVDEWAARLLPALSGEAEQAFQSLEASDREDYGKVKAAILREDALRMEMQRQHFRQFCCPEVEDPRRIHSQLQELCHRWLKPERRSKEQILELLILEQFLASLPSDLQNWIRAGGPDTCSQAVALVEDFLMSQREDESGKWQGLMNLKETGVPLHVVEETRTQPSHQTMFWQVLQEDVESRPASGEKGILVKTKEPGPAEVHVKLAEESAGNLLVAAEIPVHKIEDIHCGRLLLRLAISPARSGRDCWAAIAPRFYQPP</sequence>
<dbReference type="SMART" id="SM00431">
    <property type="entry name" value="SCAN"/>
    <property type="match status" value="1"/>
</dbReference>
<keyword evidence="5" id="KW-1185">Reference proteome</keyword>
<dbReference type="InterPro" id="IPR003309">
    <property type="entry name" value="SCAN_dom"/>
</dbReference>
<organism evidence="4 5">
    <name type="scientific">Phrynosoma platyrhinos</name>
    <name type="common">Desert horned lizard</name>
    <dbReference type="NCBI Taxonomy" id="52577"/>
    <lineage>
        <taxon>Eukaryota</taxon>
        <taxon>Metazoa</taxon>
        <taxon>Chordata</taxon>
        <taxon>Craniata</taxon>
        <taxon>Vertebrata</taxon>
        <taxon>Euteleostomi</taxon>
        <taxon>Lepidosauria</taxon>
        <taxon>Squamata</taxon>
        <taxon>Bifurcata</taxon>
        <taxon>Unidentata</taxon>
        <taxon>Episquamata</taxon>
        <taxon>Toxicofera</taxon>
        <taxon>Iguania</taxon>
        <taxon>Phrynosomatidae</taxon>
        <taxon>Phrynosomatinae</taxon>
        <taxon>Phrynosoma</taxon>
    </lineage>
</organism>
<dbReference type="Gene3D" id="1.10.4020.10">
    <property type="entry name" value="DNA breaking-rejoining enzymes"/>
    <property type="match status" value="1"/>
</dbReference>
<dbReference type="EMBL" id="JAIPUX010000439">
    <property type="protein sequence ID" value="KAH0630562.1"/>
    <property type="molecule type" value="Genomic_DNA"/>
</dbReference>
<evidence type="ECO:0000256" key="2">
    <source>
        <dbReference type="SAM" id="MobiDB-lite"/>
    </source>
</evidence>
<dbReference type="CDD" id="cd07936">
    <property type="entry name" value="SCAN"/>
    <property type="match status" value="1"/>
</dbReference>